<name>A0A840TTT8_9BACT</name>
<dbReference type="AlphaFoldDB" id="A0A840TTT8"/>
<proteinExistence type="predicted"/>
<accession>A0A840TTT8</accession>
<reference evidence="1 2" key="1">
    <citation type="submission" date="2020-08" db="EMBL/GenBank/DDBJ databases">
        <title>Genomic Encyclopedia of Type Strains, Phase IV (KMG-IV): sequencing the most valuable type-strain genomes for metagenomic binning, comparative biology and taxonomic classification.</title>
        <authorList>
            <person name="Goeker M."/>
        </authorList>
    </citation>
    <scope>NUCLEOTIDE SEQUENCE [LARGE SCALE GENOMIC DNA]</scope>
    <source>
        <strain evidence="1 2">DSM 105074</strain>
    </source>
</reference>
<dbReference type="Proteomes" id="UP000557307">
    <property type="component" value="Unassembled WGS sequence"/>
</dbReference>
<evidence type="ECO:0000313" key="2">
    <source>
        <dbReference type="Proteomes" id="UP000557307"/>
    </source>
</evidence>
<comment type="caution">
    <text evidence="1">The sequence shown here is derived from an EMBL/GenBank/DDBJ whole genome shotgun (WGS) entry which is preliminary data.</text>
</comment>
<gene>
    <name evidence="1" type="ORF">HNQ92_002826</name>
</gene>
<protein>
    <submittedName>
        <fullName evidence="1">Uncharacterized protein</fullName>
    </submittedName>
</protein>
<sequence length="293" mass="30209">MKKAILFTGSSTLFRLLLLVVLMAGTRAVSAQSFDLRLRQTSANCATRQVVFALDIRASNAGSTFSLGSSNFRFQYNTAVLSNPTLSAQNNYASGAYAAQGLVVQTGVVTVNINHNNGSVINTPNVTTDWTTMSHLTFEVPVVSDGCYSLAWIAGPDAFAGTEVFLVTGAGGTSTDPVAEGTITNATGCAFPQPTATLSGTQSIGSGDAALLTVNYTGTGPWSIKLSDGGTFTSNNNTQTLGVSPTGTTTYTLTEVEDACGAGTVSGSAIVTVLPPPAECKPICIPVTLRIIK</sequence>
<keyword evidence="2" id="KW-1185">Reference proteome</keyword>
<evidence type="ECO:0000313" key="1">
    <source>
        <dbReference type="EMBL" id="MBB5284683.1"/>
    </source>
</evidence>
<dbReference type="RefSeq" id="WP_184174597.1">
    <property type="nucleotide sequence ID" value="NZ_JACHGF010000003.1"/>
</dbReference>
<organism evidence="1 2">
    <name type="scientific">Rhabdobacter roseus</name>
    <dbReference type="NCBI Taxonomy" id="1655419"/>
    <lineage>
        <taxon>Bacteria</taxon>
        <taxon>Pseudomonadati</taxon>
        <taxon>Bacteroidota</taxon>
        <taxon>Cytophagia</taxon>
        <taxon>Cytophagales</taxon>
        <taxon>Cytophagaceae</taxon>
        <taxon>Rhabdobacter</taxon>
    </lineage>
</organism>
<dbReference type="EMBL" id="JACHGF010000003">
    <property type="protein sequence ID" value="MBB5284683.1"/>
    <property type="molecule type" value="Genomic_DNA"/>
</dbReference>